<keyword evidence="3" id="KW-1003">Cell membrane</keyword>
<keyword evidence="9" id="KW-1185">Reference proteome</keyword>
<dbReference type="PANTHER" id="PTHR23513:SF9">
    <property type="entry name" value="ENTEROBACTIN EXPORTER ENTS"/>
    <property type="match status" value="1"/>
</dbReference>
<dbReference type="InterPro" id="IPR011701">
    <property type="entry name" value="MFS"/>
</dbReference>
<dbReference type="SUPFAM" id="SSF103473">
    <property type="entry name" value="MFS general substrate transporter"/>
    <property type="match status" value="1"/>
</dbReference>
<keyword evidence="5 7" id="KW-1133">Transmembrane helix</keyword>
<evidence type="ECO:0000313" key="8">
    <source>
        <dbReference type="EMBL" id="TYL98593.1"/>
    </source>
</evidence>
<feature type="transmembrane region" description="Helical" evidence="7">
    <location>
        <begin position="57"/>
        <end position="78"/>
    </location>
</feature>
<evidence type="ECO:0000256" key="5">
    <source>
        <dbReference type="ARBA" id="ARBA00022989"/>
    </source>
</evidence>
<name>A0A5D3KLQ1_9BRAD</name>
<evidence type="ECO:0000256" key="4">
    <source>
        <dbReference type="ARBA" id="ARBA00022692"/>
    </source>
</evidence>
<dbReference type="Proteomes" id="UP000324758">
    <property type="component" value="Unassembled WGS sequence"/>
</dbReference>
<comment type="subcellular location">
    <subcellularLocation>
        <location evidence="1">Cell membrane</location>
        <topology evidence="1">Multi-pass membrane protein</topology>
    </subcellularLocation>
</comment>
<accession>A0A5D3KLQ1</accession>
<gene>
    <name evidence="8" type="ORF">FXB40_04855</name>
</gene>
<keyword evidence="4 7" id="KW-0812">Transmembrane</keyword>
<dbReference type="GO" id="GO:0005886">
    <property type="term" value="C:plasma membrane"/>
    <property type="evidence" value="ECO:0007669"/>
    <property type="project" value="UniProtKB-SubCell"/>
</dbReference>
<evidence type="ECO:0000256" key="1">
    <source>
        <dbReference type="ARBA" id="ARBA00004651"/>
    </source>
</evidence>
<evidence type="ECO:0000256" key="3">
    <source>
        <dbReference type="ARBA" id="ARBA00022475"/>
    </source>
</evidence>
<feature type="transmembrane region" description="Helical" evidence="7">
    <location>
        <begin position="119"/>
        <end position="141"/>
    </location>
</feature>
<keyword evidence="6 7" id="KW-0472">Membrane</keyword>
<feature type="transmembrane region" description="Helical" evidence="7">
    <location>
        <begin position="184"/>
        <end position="203"/>
    </location>
</feature>
<dbReference type="InterPro" id="IPR036259">
    <property type="entry name" value="MFS_trans_sf"/>
</dbReference>
<keyword evidence="2" id="KW-0813">Transport</keyword>
<feature type="transmembrane region" description="Helical" evidence="7">
    <location>
        <begin position="296"/>
        <end position="314"/>
    </location>
</feature>
<dbReference type="OrthoDB" id="7283966at2"/>
<dbReference type="AlphaFoldDB" id="A0A5D3KLQ1"/>
<evidence type="ECO:0000256" key="6">
    <source>
        <dbReference type="ARBA" id="ARBA00023136"/>
    </source>
</evidence>
<feature type="transmembrane region" description="Helical" evidence="7">
    <location>
        <begin position="260"/>
        <end position="284"/>
    </location>
</feature>
<dbReference type="Pfam" id="PF07690">
    <property type="entry name" value="MFS_1"/>
    <property type="match status" value="1"/>
</dbReference>
<feature type="transmembrane region" description="Helical" evidence="7">
    <location>
        <begin position="376"/>
        <end position="400"/>
    </location>
</feature>
<evidence type="ECO:0000313" key="9">
    <source>
        <dbReference type="Proteomes" id="UP000324758"/>
    </source>
</evidence>
<evidence type="ECO:0000256" key="7">
    <source>
        <dbReference type="SAM" id="Phobius"/>
    </source>
</evidence>
<dbReference type="PANTHER" id="PTHR23513">
    <property type="entry name" value="INTEGRAL MEMBRANE EFFLUX PROTEIN-RELATED"/>
    <property type="match status" value="1"/>
</dbReference>
<sequence>MNAIPLDQASTLPASSVALLRHPPLLLYIASRTLSEFSYQVTTVAVGWQIYALTGSAFYLGLAGLVQFIPSALLVFVAGHAADRYDRRRIVQLCELTQGLAAFYLAMRLFMGTLTAPEIFAVLAVFGLAGAFESPASSALLPAAAPEGMLQRATALATGAWQVATIGGPAVGGLAYALSPSAPFALMAVLSLIACGLSGLIRVERVAPSEHESVDGLFAGLHFVRSNPAILGTISLDLFAVLLGGATALLPIYAKDILQAGPWALGVMRAAPAVGALCMTAIIARHPIARRAGLRMFQAVIAFGLATIVFALSQNIWLSVIALAAMGAADTISVVVRVALVQLATPDTMRGRVGAVNFLFINASNQLGEFESGMAAALLGATPAAALGGLGTIAIALLWMKLFPVLREVDQLE</sequence>
<reference evidence="8 9" key="1">
    <citation type="submission" date="2019-08" db="EMBL/GenBank/DDBJ databases">
        <title>Bradyrhizobium hipponensis sp. nov., a rhizobium isolated from a Lupinus angustifolius root nodule in Tunisia.</title>
        <authorList>
            <person name="Off K."/>
            <person name="Rejili M."/>
            <person name="Mars M."/>
            <person name="Brachmann A."/>
            <person name="Marin M."/>
        </authorList>
    </citation>
    <scope>NUCLEOTIDE SEQUENCE [LARGE SCALE GENOMIC DNA]</scope>
    <source>
        <strain evidence="8 9">CTAW71</strain>
    </source>
</reference>
<proteinExistence type="predicted"/>
<organism evidence="8 9">
    <name type="scientific">Bradyrhizobium rifense</name>
    <dbReference type="NCBI Taxonomy" id="515499"/>
    <lineage>
        <taxon>Bacteria</taxon>
        <taxon>Pseudomonadati</taxon>
        <taxon>Pseudomonadota</taxon>
        <taxon>Alphaproteobacteria</taxon>
        <taxon>Hyphomicrobiales</taxon>
        <taxon>Nitrobacteraceae</taxon>
        <taxon>Bradyrhizobium</taxon>
    </lineage>
</organism>
<dbReference type="GO" id="GO:0022857">
    <property type="term" value="F:transmembrane transporter activity"/>
    <property type="evidence" value="ECO:0007669"/>
    <property type="project" value="InterPro"/>
</dbReference>
<comment type="caution">
    <text evidence="8">The sequence shown here is derived from an EMBL/GenBank/DDBJ whole genome shotgun (WGS) entry which is preliminary data.</text>
</comment>
<dbReference type="RefSeq" id="WP_148771072.1">
    <property type="nucleotide sequence ID" value="NZ_VSSS01000011.1"/>
</dbReference>
<feature type="transmembrane region" description="Helical" evidence="7">
    <location>
        <begin position="229"/>
        <end position="254"/>
    </location>
</feature>
<dbReference type="Gene3D" id="1.20.1250.20">
    <property type="entry name" value="MFS general substrate transporter like domains"/>
    <property type="match status" value="1"/>
</dbReference>
<protein>
    <submittedName>
        <fullName evidence="8">MFS transporter</fullName>
    </submittedName>
</protein>
<dbReference type="CDD" id="cd06173">
    <property type="entry name" value="MFS_MefA_like"/>
    <property type="match status" value="1"/>
</dbReference>
<dbReference type="EMBL" id="VSSS01000011">
    <property type="protein sequence ID" value="TYL98593.1"/>
    <property type="molecule type" value="Genomic_DNA"/>
</dbReference>
<evidence type="ECO:0000256" key="2">
    <source>
        <dbReference type="ARBA" id="ARBA00022448"/>
    </source>
</evidence>